<feature type="region of interest" description="Disordered" evidence="1">
    <location>
        <begin position="226"/>
        <end position="274"/>
    </location>
</feature>
<gene>
    <name evidence="2" type="ORF">BESB_030110</name>
</gene>
<proteinExistence type="predicted"/>
<accession>A0A2A9M669</accession>
<evidence type="ECO:0000313" key="3">
    <source>
        <dbReference type="Proteomes" id="UP000224006"/>
    </source>
</evidence>
<dbReference type="KEGG" id="bbes:BESB_030110"/>
<evidence type="ECO:0000256" key="1">
    <source>
        <dbReference type="SAM" id="MobiDB-lite"/>
    </source>
</evidence>
<sequence>MYTPITMEKPSAYVIIIPLLLCYSLQRDTYDHDAIWFCIVFYTIFGGIMRTTGGTEFASSYQPDVLSSGREFSSFAESLASPTEPFATAEDTPTQGRGGRSRRRGGSSSTPVSMTAPGSPEFGASLSSPTSGTTTSTTTVSPTYASSSDNGSIDDIAREMPGDVIVEERDGEYIYFFIEEDGRRTQLENAPPLEQMEPDSFFTEQYLLDKPIKLLDQEQQEKLYKARMEKPTTSTRISVTRPTGETDTVPTREERREGVGVMALPPRQQELGLL</sequence>
<dbReference type="RefSeq" id="XP_029215146.1">
    <property type="nucleotide sequence ID" value="XM_029361679.1"/>
</dbReference>
<feature type="compositionally biased region" description="Polar residues" evidence="1">
    <location>
        <begin position="231"/>
        <end position="249"/>
    </location>
</feature>
<protein>
    <submittedName>
        <fullName evidence="2">Uncharacterized protein</fullName>
    </submittedName>
</protein>
<dbReference type="OrthoDB" id="348508at2759"/>
<dbReference type="AlphaFoldDB" id="A0A2A9M669"/>
<keyword evidence="3" id="KW-1185">Reference proteome</keyword>
<feature type="compositionally biased region" description="Low complexity" evidence="1">
    <location>
        <begin position="125"/>
        <end position="148"/>
    </location>
</feature>
<comment type="caution">
    <text evidence="2">The sequence shown here is derived from an EMBL/GenBank/DDBJ whole genome shotgun (WGS) entry which is preliminary data.</text>
</comment>
<evidence type="ECO:0000313" key="2">
    <source>
        <dbReference type="EMBL" id="PFH31137.1"/>
    </source>
</evidence>
<reference evidence="2 3" key="1">
    <citation type="submission" date="2017-09" db="EMBL/GenBank/DDBJ databases">
        <title>Genome sequencing of Besnoitia besnoiti strain Bb-Ger1.</title>
        <authorList>
            <person name="Schares G."/>
            <person name="Venepally P."/>
            <person name="Lorenzi H.A."/>
        </authorList>
    </citation>
    <scope>NUCLEOTIDE SEQUENCE [LARGE SCALE GENOMIC DNA]</scope>
    <source>
        <strain evidence="2 3">Bb-Ger1</strain>
    </source>
</reference>
<dbReference type="EMBL" id="NWUJ01000016">
    <property type="protein sequence ID" value="PFH31137.1"/>
    <property type="molecule type" value="Genomic_DNA"/>
</dbReference>
<dbReference type="VEuPathDB" id="ToxoDB:BESB_030110"/>
<feature type="region of interest" description="Disordered" evidence="1">
    <location>
        <begin position="80"/>
        <end position="156"/>
    </location>
</feature>
<name>A0A2A9M669_BESBE</name>
<dbReference type="GeneID" id="40308063"/>
<organism evidence="2 3">
    <name type="scientific">Besnoitia besnoiti</name>
    <name type="common">Apicomplexan protozoan</name>
    <dbReference type="NCBI Taxonomy" id="94643"/>
    <lineage>
        <taxon>Eukaryota</taxon>
        <taxon>Sar</taxon>
        <taxon>Alveolata</taxon>
        <taxon>Apicomplexa</taxon>
        <taxon>Conoidasida</taxon>
        <taxon>Coccidia</taxon>
        <taxon>Eucoccidiorida</taxon>
        <taxon>Eimeriorina</taxon>
        <taxon>Sarcocystidae</taxon>
        <taxon>Besnoitia</taxon>
    </lineage>
</organism>
<dbReference type="Proteomes" id="UP000224006">
    <property type="component" value="Chromosome XIII"/>
</dbReference>